<proteinExistence type="predicted"/>
<dbReference type="EMBL" id="BDRX01000054">
    <property type="protein sequence ID" value="GBF94641.1"/>
    <property type="molecule type" value="Genomic_DNA"/>
</dbReference>
<evidence type="ECO:0000313" key="2">
    <source>
        <dbReference type="Proteomes" id="UP000247498"/>
    </source>
</evidence>
<accession>A0A2V0P442</accession>
<dbReference type="InParanoid" id="A0A2V0P442"/>
<sequence>MELFRRSEDLTVPHTASKISNGVGLAISDLGAEPAKGLMRVVDHVQGSVPVLLQTHADVRSAHAQVKAVLEEARDARDGVASAVGAVGAAARERLAESLALLAAVGPEGERGGGGGKEAGR</sequence>
<evidence type="ECO:0000313" key="1">
    <source>
        <dbReference type="EMBL" id="GBF94641.1"/>
    </source>
</evidence>
<dbReference type="AlphaFoldDB" id="A0A2V0P442"/>
<protein>
    <submittedName>
        <fullName evidence="1">Uncharacterized protein</fullName>
    </submittedName>
</protein>
<name>A0A2V0P442_9CHLO</name>
<keyword evidence="2" id="KW-1185">Reference proteome</keyword>
<organism evidence="1 2">
    <name type="scientific">Raphidocelis subcapitata</name>
    <dbReference type="NCBI Taxonomy" id="307507"/>
    <lineage>
        <taxon>Eukaryota</taxon>
        <taxon>Viridiplantae</taxon>
        <taxon>Chlorophyta</taxon>
        <taxon>core chlorophytes</taxon>
        <taxon>Chlorophyceae</taxon>
        <taxon>CS clade</taxon>
        <taxon>Sphaeropleales</taxon>
        <taxon>Selenastraceae</taxon>
        <taxon>Raphidocelis</taxon>
    </lineage>
</organism>
<dbReference type="Proteomes" id="UP000247498">
    <property type="component" value="Unassembled WGS sequence"/>
</dbReference>
<reference evidence="1 2" key="1">
    <citation type="journal article" date="2018" name="Sci. Rep.">
        <title>Raphidocelis subcapitata (=Pseudokirchneriella subcapitata) provides an insight into genome evolution and environmental adaptations in the Sphaeropleales.</title>
        <authorList>
            <person name="Suzuki S."/>
            <person name="Yamaguchi H."/>
            <person name="Nakajima N."/>
            <person name="Kawachi M."/>
        </authorList>
    </citation>
    <scope>NUCLEOTIDE SEQUENCE [LARGE SCALE GENOMIC DNA]</scope>
    <source>
        <strain evidence="1 2">NIES-35</strain>
    </source>
</reference>
<comment type="caution">
    <text evidence="1">The sequence shown here is derived from an EMBL/GenBank/DDBJ whole genome shotgun (WGS) entry which is preliminary data.</text>
</comment>
<gene>
    <name evidence="1" type="ORF">Rsub_07377</name>
</gene>